<protein>
    <submittedName>
        <fullName evidence="2">Amidohydrolase</fullName>
    </submittedName>
</protein>
<dbReference type="InterPro" id="IPR050378">
    <property type="entry name" value="Metallo-dep_Hydrolases_sf"/>
</dbReference>
<dbReference type="CDD" id="cd01297">
    <property type="entry name" value="D-aminoacylase"/>
    <property type="match status" value="1"/>
</dbReference>
<proteinExistence type="predicted"/>
<organism evidence="2">
    <name type="scientific">uncultured marine bacterium EB0_39H12</name>
    <dbReference type="NCBI Taxonomy" id="415437"/>
    <lineage>
        <taxon>Bacteria</taxon>
        <taxon>environmental samples</taxon>
    </lineage>
</organism>
<name>A4GHR7_9BACT</name>
<dbReference type="SUPFAM" id="SSF51338">
    <property type="entry name" value="Composite domain of metallo-dependent hydrolases"/>
    <property type="match status" value="1"/>
</dbReference>
<keyword evidence="2" id="KW-0378">Hydrolase</keyword>
<evidence type="ECO:0000259" key="1">
    <source>
        <dbReference type="Pfam" id="PF07969"/>
    </source>
</evidence>
<dbReference type="EMBL" id="EF089399">
    <property type="protein sequence ID" value="ABL97628.1"/>
    <property type="molecule type" value="Genomic_DNA"/>
</dbReference>
<dbReference type="InterPro" id="IPR032466">
    <property type="entry name" value="Metal_Hydrolase"/>
</dbReference>
<dbReference type="Pfam" id="PF07969">
    <property type="entry name" value="Amidohydro_3"/>
    <property type="match status" value="1"/>
</dbReference>
<dbReference type="GO" id="GO:0016812">
    <property type="term" value="F:hydrolase activity, acting on carbon-nitrogen (but not peptide) bonds, in cyclic amides"/>
    <property type="evidence" value="ECO:0007669"/>
    <property type="project" value="TreeGrafter"/>
</dbReference>
<dbReference type="InterPro" id="IPR013108">
    <property type="entry name" value="Amidohydro_3"/>
</dbReference>
<feature type="domain" description="Amidohydrolase 3" evidence="1">
    <location>
        <begin position="67"/>
        <end position="569"/>
    </location>
</feature>
<dbReference type="AlphaFoldDB" id="A4GHR7"/>
<sequence>MYYLVLKCTKKILICLIKFIGVKVMYDLVIRNGKIVDGSGQASFMGDIAISGDRIVKIGKVESVGNKEIDAEGNLVTPGWVDIHTHYDGQVCWDEYLTPSCWHGVTTVVMGNCGVGFAPVKPGTEEFLVQLMEGVEDIPGVALNEGVSWDWESFPEYLDSIGKKNYAMDVGAMIGHGPIRSYVMGMDRCQGKEEASDSEIDQMAEITKEAIEAGALGFSTSRTYLHRDKFGEYVPGTEATAKEMRKIANTIADLGQGTLEIVSDWMDQDIELDWVKEFVEKSDRTLTYAQTGGNPVETWKYCEENFSKGVKIRPQFPGRPTGMLFSLESTVHPFIAHPSYAQIANKSLEEKVNAMKDESFKEQILSEEPAVDKNHMIYTLMTAFDKQFPMDEIPDYEPSYEASIAGIAESSNKSVMEVMYEELLKNDGKTFVWAPFSPYPDHNLDTYKMMMEFNSSVAGLSDGGAHCGLICDASMPTWNIAHYTRDRVKGEKIPLEFLIRKQTKETAETFGLMDRGQIKEGYMADINIIDHENLCVYKPEMVHDLPTGSRRIIQKAGGYIATIKSGIVTFRNDEATGELPGTVLRGERTAEAISA</sequence>
<dbReference type="Gene3D" id="3.20.20.140">
    <property type="entry name" value="Metal-dependent hydrolases"/>
    <property type="match status" value="1"/>
</dbReference>
<dbReference type="PANTHER" id="PTHR11647">
    <property type="entry name" value="HYDRANTOINASE/DIHYDROPYRIMIDINASE FAMILY MEMBER"/>
    <property type="match status" value="1"/>
</dbReference>
<dbReference type="InterPro" id="IPR011059">
    <property type="entry name" value="Metal-dep_hydrolase_composite"/>
</dbReference>
<evidence type="ECO:0000313" key="2">
    <source>
        <dbReference type="EMBL" id="ABL97628.1"/>
    </source>
</evidence>
<dbReference type="PANTHER" id="PTHR11647:SF1">
    <property type="entry name" value="COLLAPSIN RESPONSE MEDIATOR PROTEIN"/>
    <property type="match status" value="1"/>
</dbReference>
<accession>A4GHR7</accession>
<dbReference type="GO" id="GO:0005829">
    <property type="term" value="C:cytosol"/>
    <property type="evidence" value="ECO:0007669"/>
    <property type="project" value="TreeGrafter"/>
</dbReference>
<dbReference type="SUPFAM" id="SSF51556">
    <property type="entry name" value="Metallo-dependent hydrolases"/>
    <property type="match status" value="1"/>
</dbReference>
<reference evidence="2" key="1">
    <citation type="journal article" date="2007" name="Environ. Microbiol.">
        <title>Proteorhodopsin photosystem gene clusters exhibit co-evolutionary trends and shared ancestry among diverse marine microbial phyla.</title>
        <authorList>
            <person name="McCarren J."/>
            <person name="Delong E.F."/>
        </authorList>
    </citation>
    <scope>NUCLEOTIDE SEQUENCE</scope>
</reference>
<gene>
    <name evidence="2" type="ORF">MBMO_EB0-39H12.0004</name>
</gene>